<dbReference type="GO" id="GO:0005768">
    <property type="term" value="C:endosome"/>
    <property type="evidence" value="ECO:0007669"/>
    <property type="project" value="UniProtKB-ARBA"/>
</dbReference>
<dbReference type="SMART" id="SM00313">
    <property type="entry name" value="PXA"/>
    <property type="match status" value="1"/>
</dbReference>
<evidence type="ECO:0000313" key="8">
    <source>
        <dbReference type="Proteomes" id="UP000283530"/>
    </source>
</evidence>
<dbReference type="EMBL" id="QPKB01000001">
    <property type="protein sequence ID" value="RWR72442.1"/>
    <property type="molecule type" value="Genomic_DNA"/>
</dbReference>
<evidence type="ECO:0000256" key="2">
    <source>
        <dbReference type="ARBA" id="ARBA00022490"/>
    </source>
</evidence>
<dbReference type="InterPro" id="IPR003114">
    <property type="entry name" value="Phox_assoc"/>
</dbReference>
<dbReference type="GO" id="GO:0016020">
    <property type="term" value="C:membrane"/>
    <property type="evidence" value="ECO:0007669"/>
    <property type="project" value="UniProtKB-ARBA"/>
</dbReference>
<name>A0A3S3MPF1_9MAGN</name>
<reference evidence="7 8" key="1">
    <citation type="journal article" date="2019" name="Nat. Plants">
        <title>Stout camphor tree genome fills gaps in understanding of flowering plant genome evolution.</title>
        <authorList>
            <person name="Chaw S.M."/>
            <person name="Liu Y.C."/>
            <person name="Wu Y.W."/>
            <person name="Wang H.Y."/>
            <person name="Lin C.I."/>
            <person name="Wu C.S."/>
            <person name="Ke H.M."/>
            <person name="Chang L.Y."/>
            <person name="Hsu C.Y."/>
            <person name="Yang H.T."/>
            <person name="Sudianto E."/>
            <person name="Hsu M.H."/>
            <person name="Wu K.P."/>
            <person name="Wang L.N."/>
            <person name="Leebens-Mack J.H."/>
            <person name="Tsai I.J."/>
        </authorList>
    </citation>
    <scope>NUCLEOTIDE SEQUENCE [LARGE SCALE GENOMIC DNA]</scope>
    <source>
        <strain evidence="8">cv. Chaw 1501</strain>
        <tissue evidence="7">Young leaves</tissue>
    </source>
</reference>
<dbReference type="Gene3D" id="3.30.1520.10">
    <property type="entry name" value="Phox-like domain"/>
    <property type="match status" value="1"/>
</dbReference>
<feature type="compositionally biased region" description="Basic and acidic residues" evidence="3">
    <location>
        <begin position="525"/>
        <end position="536"/>
    </location>
</feature>
<evidence type="ECO:0000256" key="3">
    <source>
        <dbReference type="SAM" id="MobiDB-lite"/>
    </source>
</evidence>
<feature type="region of interest" description="Disordered" evidence="3">
    <location>
        <begin position="525"/>
        <end position="612"/>
    </location>
</feature>
<dbReference type="InterPro" id="IPR001683">
    <property type="entry name" value="PX_dom"/>
</dbReference>
<dbReference type="Pfam" id="PF02194">
    <property type="entry name" value="PXA"/>
    <property type="match status" value="1"/>
</dbReference>
<dbReference type="InterPro" id="IPR036871">
    <property type="entry name" value="PX_dom_sf"/>
</dbReference>
<dbReference type="STRING" id="337451.A0A3S3MPF1"/>
<dbReference type="OrthoDB" id="120967at2759"/>
<proteinExistence type="predicted"/>
<keyword evidence="4" id="KW-0812">Transmembrane</keyword>
<dbReference type="SMART" id="SM00312">
    <property type="entry name" value="PX"/>
    <property type="match status" value="1"/>
</dbReference>
<dbReference type="SUPFAM" id="SSF64268">
    <property type="entry name" value="PX domain"/>
    <property type="match status" value="1"/>
</dbReference>
<evidence type="ECO:0000259" key="6">
    <source>
        <dbReference type="PROSITE" id="PS51207"/>
    </source>
</evidence>
<protein>
    <submittedName>
        <fullName evidence="7">Phox domain-containing protein</fullName>
    </submittedName>
</protein>
<feature type="region of interest" description="Disordered" evidence="3">
    <location>
        <begin position="881"/>
        <end position="901"/>
    </location>
</feature>
<feature type="domain" description="PXA" evidence="6">
    <location>
        <begin position="126"/>
        <end position="308"/>
    </location>
</feature>
<keyword evidence="4" id="KW-0472">Membrane</keyword>
<dbReference type="Proteomes" id="UP000283530">
    <property type="component" value="Unassembled WGS sequence"/>
</dbReference>
<dbReference type="PANTHER" id="PTHR22999:SF28">
    <property type="entry name" value="PHOX (PX) DOMAIN-CONTAINING PROTEIN"/>
    <property type="match status" value="1"/>
</dbReference>
<evidence type="ECO:0000256" key="1">
    <source>
        <dbReference type="ARBA" id="ARBA00004496"/>
    </source>
</evidence>
<feature type="compositionally biased region" description="Low complexity" evidence="3">
    <location>
        <begin position="1035"/>
        <end position="1047"/>
    </location>
</feature>
<dbReference type="InterPro" id="IPR013937">
    <property type="entry name" value="Sorting_nexin_C"/>
</dbReference>
<evidence type="ECO:0000259" key="5">
    <source>
        <dbReference type="PROSITE" id="PS50195"/>
    </source>
</evidence>
<evidence type="ECO:0000256" key="4">
    <source>
        <dbReference type="SAM" id="Phobius"/>
    </source>
</evidence>
<feature type="region of interest" description="Disordered" evidence="3">
    <location>
        <begin position="1028"/>
        <end position="1055"/>
    </location>
</feature>
<dbReference type="PROSITE" id="PS50195">
    <property type="entry name" value="PX"/>
    <property type="match status" value="1"/>
</dbReference>
<feature type="region of interest" description="Disordered" evidence="3">
    <location>
        <begin position="361"/>
        <end position="426"/>
    </location>
</feature>
<feature type="transmembrane region" description="Helical" evidence="4">
    <location>
        <begin position="15"/>
        <end position="38"/>
    </location>
</feature>
<dbReference type="AlphaFoldDB" id="A0A3S3MPF1"/>
<feature type="transmembrane region" description="Helical" evidence="4">
    <location>
        <begin position="50"/>
        <end position="80"/>
    </location>
</feature>
<accession>A0A3S3MPF1</accession>
<dbReference type="PROSITE" id="PS51207">
    <property type="entry name" value="PXA"/>
    <property type="match status" value="1"/>
</dbReference>
<sequence>MSSAKDLVEEGKKRIVLVLVCVFGLSKCLSLVTCILYVKSVIKFLRESQVSVTIFSSVTSSSVWVNLPLAVSLVILFRYISIDLDMRRKGAAYRKSASTNKFCQKKTLDAAKVHLEKLNWRIKVNSPIVVPAIDQFTRHIVSEWVTDLWYSHLTPDKDGPEELVQIINCVLGEVSFRARDLSIHLRSCRDIINVICSNLELYRSFRAKIGNHKSQKLLTSYHDAQLKTILASENKLHPALFSAEAEHKVLQLLMGGLIPLTFEPEDLQCSFFCYIVRELLACAVMQPVLNLACPRFINERIESLVLSITSKTDKGVAPSAQAASQTKLSSRTSSDNFSVFLDPSNKGVELVQLKNNHSEIISDEPMTNISNGTPLSNGSQSSHRVIPVNHELHPTKSNPLSNGSQSSHPSGSLSSDSKFSEGKNVAAKRPVGKWGKILDIISQRKTQVLAPEHLENMWTKGRNYKKKEGENESVRQTAQNSQLESNHTIDYLKVSHHMDPHLVGNSYTHNDGNISGQNLVKSFQEKAEHDPMHSEENELQSDSSCTSEDEESRVTLDSPVTKVWDSKNNRKTAVSHIRHPLENSEGNQSRSDKSNFLGRKRSRPSRQKVSMWQEVQRRTLLLKDGQEILNASKHDTNVEESSDGTDLENLGRVHSGAATSSSIPSISTSNACNSSVKTNKNSVLAGSFLKLRCEVLGANVVRSGSRTFAVYSISVIDADNTSWSVKRRFRHFEELHRRLKDFSEYNLSLPPKHFLSSGLDASVVHERCILLDTYLKKLLRLPTLSESIEVWDFLSVDSQTYLFSNSLSIIETLLVKLDNKPYDKSPKKIQSSMEATTKQLFSQGEHLGIKHKGTTLQMKQTCAQDSLHSINRSREYFSRKNPGKEYENLTEDHSGSDSDGRWKKNASSFIKSAKPLKVSGGPDKTEDVSLLHLDGADPTLPTEWVPPNLSLPLLDLVDVIFQLQDGGWIRRQAFWIAKQVLQLGMGDAFDDWLIEKIQLLRKGSVIASVIKQLEQILWPDGIFITKHPSRHNPPSSVTQSQNSQSSQLDPTEMEVQKNNETADNFLTEEQQEQEAVRRANFVRELIVDNAPSALVGLVGRKEYERSATDIYFFLQSSFPTCALVSIMQSPVCLKQLALDLLELLLLSAFPELDDVVKQCHEKERFGELKTE</sequence>
<evidence type="ECO:0000313" key="7">
    <source>
        <dbReference type="EMBL" id="RWR72442.1"/>
    </source>
</evidence>
<comment type="caution">
    <text evidence="7">The sequence shown here is derived from an EMBL/GenBank/DDBJ whole genome shotgun (WGS) entry which is preliminary data.</text>
</comment>
<keyword evidence="8" id="KW-1185">Reference proteome</keyword>
<organism evidence="7 8">
    <name type="scientific">Cinnamomum micranthum f. kanehirae</name>
    <dbReference type="NCBI Taxonomy" id="337451"/>
    <lineage>
        <taxon>Eukaryota</taxon>
        <taxon>Viridiplantae</taxon>
        <taxon>Streptophyta</taxon>
        <taxon>Embryophyta</taxon>
        <taxon>Tracheophyta</taxon>
        <taxon>Spermatophyta</taxon>
        <taxon>Magnoliopsida</taxon>
        <taxon>Magnoliidae</taxon>
        <taxon>Laurales</taxon>
        <taxon>Lauraceae</taxon>
        <taxon>Cinnamomum</taxon>
    </lineage>
</organism>
<feature type="compositionally biased region" description="Polar residues" evidence="3">
    <location>
        <begin position="361"/>
        <end position="383"/>
    </location>
</feature>
<dbReference type="GO" id="GO:0035091">
    <property type="term" value="F:phosphatidylinositol binding"/>
    <property type="evidence" value="ECO:0007669"/>
    <property type="project" value="InterPro"/>
</dbReference>
<feature type="compositionally biased region" description="Low complexity" evidence="3">
    <location>
        <begin position="401"/>
        <end position="417"/>
    </location>
</feature>
<keyword evidence="2" id="KW-0963">Cytoplasm</keyword>
<feature type="compositionally biased region" description="Polar residues" evidence="3">
    <location>
        <begin position="474"/>
        <end position="485"/>
    </location>
</feature>
<dbReference type="Pfam" id="PF00787">
    <property type="entry name" value="PX"/>
    <property type="match status" value="1"/>
</dbReference>
<keyword evidence="4" id="KW-1133">Transmembrane helix</keyword>
<gene>
    <name evidence="7" type="ORF">CKAN_00066500</name>
</gene>
<dbReference type="PANTHER" id="PTHR22999">
    <property type="entry name" value="PX SERINE/THREONINE KINASE PXK"/>
    <property type="match status" value="1"/>
</dbReference>
<feature type="region of interest" description="Disordered" evidence="3">
    <location>
        <begin position="462"/>
        <end position="485"/>
    </location>
</feature>
<dbReference type="InterPro" id="IPR051837">
    <property type="entry name" value="SortingNexin/PXDomain-PKLike"/>
</dbReference>
<dbReference type="Pfam" id="PF08628">
    <property type="entry name" value="Nexin_C"/>
    <property type="match status" value="1"/>
</dbReference>
<comment type="subcellular location">
    <subcellularLocation>
        <location evidence="1">Cytoplasm</location>
    </subcellularLocation>
</comment>
<feature type="domain" description="PX" evidence="5">
    <location>
        <begin position="689"/>
        <end position="801"/>
    </location>
</feature>